<proteinExistence type="predicted"/>
<reference evidence="1" key="1">
    <citation type="submission" date="2023-04" db="EMBL/GenBank/DDBJ databases">
        <title>A chromosome-level genome assembly of the parasitoid wasp Eretmocerus hayati.</title>
        <authorList>
            <person name="Zhong Y."/>
            <person name="Liu S."/>
            <person name="Liu Y."/>
        </authorList>
    </citation>
    <scope>NUCLEOTIDE SEQUENCE</scope>
    <source>
        <strain evidence="1">ZJU_SS_LIU_2023</strain>
    </source>
</reference>
<dbReference type="Proteomes" id="UP001239111">
    <property type="component" value="Chromosome 3"/>
</dbReference>
<keyword evidence="2" id="KW-1185">Reference proteome</keyword>
<organism evidence="1 2">
    <name type="scientific">Eretmocerus hayati</name>
    <dbReference type="NCBI Taxonomy" id="131215"/>
    <lineage>
        <taxon>Eukaryota</taxon>
        <taxon>Metazoa</taxon>
        <taxon>Ecdysozoa</taxon>
        <taxon>Arthropoda</taxon>
        <taxon>Hexapoda</taxon>
        <taxon>Insecta</taxon>
        <taxon>Pterygota</taxon>
        <taxon>Neoptera</taxon>
        <taxon>Endopterygota</taxon>
        <taxon>Hymenoptera</taxon>
        <taxon>Apocrita</taxon>
        <taxon>Proctotrupomorpha</taxon>
        <taxon>Chalcidoidea</taxon>
        <taxon>Aphelinidae</taxon>
        <taxon>Aphelininae</taxon>
        <taxon>Eretmocerus</taxon>
    </lineage>
</organism>
<protein>
    <submittedName>
        <fullName evidence="1">Uncharacterized protein</fullName>
    </submittedName>
</protein>
<sequence>MPHDVRRTTGRCKGQFSKKGTNDRAEKLSKISTSRVGRKRKAEDASIEASPPVPKSCIKYEGRRILDMDHVAAQMWCHVCKIPLPLQYLLKEQQQGVASKLSIKCCKCDNIVQVVTSKTSVGALYDSNVKLGISMLDAGMGETDTNTFLSGMNIPPIHVSTLKRYERVVGSMMEELANQSCQEAIELEKTLTLQRKVNEAKSLIDCNNNGVDIIEVCESDNEASGSTGSSNNVIQISECDNNVQDKSNDAEESGIVDIAASVDAAWTKRAKSNNSLSGHASMIGAESGKVIGWACCESNCRKCNQENSRDDMDHKQICRRNHAGSAKSMEAAMVVTMVLKNENLVKAKCRVSVVIGDDDSSGMASLRRLSPYAITKLSDFNHVKKTFNTKLYEMKLTGNLIKYFSRVFAMNIKKNQGDALKVKVALDSMIPHAFGDHSRCDSSCTRDEEGHHVYKYFKDGKCLDDINLKRKLEKIIQPYVNSSHQIAPCASSQRNESFNNTACSKHSKSRYFGGSESHNYRIASAVCQKNMGYEYVVELNILLHLSPGKHTQQFRKRKQEWAVSRAERAQTTDFKKRRVILKNKRSSKNAANLSKEGTSYESGSGYLNTSDLIDEVAIADHAGYEDSKVVIFDIETTGLYLTDEIVQIAAICEDATFNSYILSQKNFSPEAAAVTNMKKVEGKLFVRDEEVKTVSAREAFISFLKFLKSLEKPCILVAHNGHRFDAPRMIRLAQSLKLLVEFKIFVKGFSDTWYIFKEQLPQRVGEKKSFSQAELVKEYLNGDGVENAHNAFDDVKMLQNLVKKLEINMVSILIQTRSFDFMVDQKSSDPSAINCTESLHDINVTRDMKMRLSKAGFNRLKLEAACKNGKEAFHMLMSQSVCGKPRITKSKKTIETLFNALTNQAKDMSSAQQES</sequence>
<evidence type="ECO:0000313" key="1">
    <source>
        <dbReference type="EMBL" id="KAJ8670842.1"/>
    </source>
</evidence>
<name>A0ACC2NKU4_9HYME</name>
<evidence type="ECO:0000313" key="2">
    <source>
        <dbReference type="Proteomes" id="UP001239111"/>
    </source>
</evidence>
<gene>
    <name evidence="1" type="ORF">QAD02_002101</name>
</gene>
<comment type="caution">
    <text evidence="1">The sequence shown here is derived from an EMBL/GenBank/DDBJ whole genome shotgun (WGS) entry which is preliminary data.</text>
</comment>
<accession>A0ACC2NKU4</accession>
<dbReference type="EMBL" id="CM056743">
    <property type="protein sequence ID" value="KAJ8670842.1"/>
    <property type="molecule type" value="Genomic_DNA"/>
</dbReference>